<dbReference type="PANTHER" id="PTHR46599:SF6">
    <property type="entry name" value="DUAL SPECIFICITY PHOSPHATASE 26"/>
    <property type="match status" value="1"/>
</dbReference>
<dbReference type="OrthoDB" id="6620340at2759"/>
<sequence>VGTQPEGQYFVSNKPKDVVLRLTKPIAESNKNITVDSWFCSIPLVEELCKIKLTLVGILRNNKKKLANELYLRYLNENKKVFAISSIRFDNAIDCDTGEDRKPEIIALYKITKAGVDVVDEMLLDIACINSQVIFSFNKPDTTLIRRKFLREIDLHLVKPQVYQRANDQRISRHLRVKAARISEVDPVPSISFTNEHDIQKKQP</sequence>
<dbReference type="PANTHER" id="PTHR46599">
    <property type="entry name" value="PIGGYBAC TRANSPOSABLE ELEMENT-DERIVED PROTEIN 4"/>
    <property type="match status" value="1"/>
</dbReference>
<dbReference type="Pfam" id="PF13843">
    <property type="entry name" value="DDE_Tnp_1_7"/>
    <property type="match status" value="1"/>
</dbReference>
<dbReference type="EMBL" id="VTPC01004814">
    <property type="protein sequence ID" value="KAF2896713.1"/>
    <property type="molecule type" value="Genomic_DNA"/>
</dbReference>
<organism evidence="2 3">
    <name type="scientific">Ignelater luminosus</name>
    <name type="common">Cucubano</name>
    <name type="synonym">Pyrophorus luminosus</name>
    <dbReference type="NCBI Taxonomy" id="2038154"/>
    <lineage>
        <taxon>Eukaryota</taxon>
        <taxon>Metazoa</taxon>
        <taxon>Ecdysozoa</taxon>
        <taxon>Arthropoda</taxon>
        <taxon>Hexapoda</taxon>
        <taxon>Insecta</taxon>
        <taxon>Pterygota</taxon>
        <taxon>Neoptera</taxon>
        <taxon>Endopterygota</taxon>
        <taxon>Coleoptera</taxon>
        <taxon>Polyphaga</taxon>
        <taxon>Elateriformia</taxon>
        <taxon>Elateroidea</taxon>
        <taxon>Elateridae</taxon>
        <taxon>Agrypninae</taxon>
        <taxon>Pyrophorini</taxon>
        <taxon>Ignelater</taxon>
    </lineage>
</organism>
<dbReference type="InterPro" id="IPR029526">
    <property type="entry name" value="PGBD"/>
</dbReference>
<evidence type="ECO:0000313" key="3">
    <source>
        <dbReference type="Proteomes" id="UP000801492"/>
    </source>
</evidence>
<reference evidence="2" key="1">
    <citation type="submission" date="2019-08" db="EMBL/GenBank/DDBJ databases">
        <title>The genome of the North American firefly Photinus pyralis.</title>
        <authorList>
            <consortium name="Photinus pyralis genome working group"/>
            <person name="Fallon T.R."/>
            <person name="Sander Lower S.E."/>
            <person name="Weng J.-K."/>
        </authorList>
    </citation>
    <scope>NUCLEOTIDE SEQUENCE</scope>
    <source>
        <strain evidence="2">TRF0915ILg1</strain>
        <tissue evidence="2">Whole body</tissue>
    </source>
</reference>
<feature type="non-terminal residue" evidence="2">
    <location>
        <position position="1"/>
    </location>
</feature>
<name>A0A8K0GFY9_IGNLU</name>
<dbReference type="Proteomes" id="UP000801492">
    <property type="component" value="Unassembled WGS sequence"/>
</dbReference>
<accession>A0A8K0GFY9</accession>
<keyword evidence="3" id="KW-1185">Reference proteome</keyword>
<comment type="caution">
    <text evidence="2">The sequence shown here is derived from an EMBL/GenBank/DDBJ whole genome shotgun (WGS) entry which is preliminary data.</text>
</comment>
<evidence type="ECO:0000259" key="1">
    <source>
        <dbReference type="Pfam" id="PF13843"/>
    </source>
</evidence>
<gene>
    <name evidence="2" type="ORF">ILUMI_09460</name>
</gene>
<feature type="domain" description="PiggyBac transposable element-derived protein" evidence="1">
    <location>
        <begin position="13"/>
        <end position="80"/>
    </location>
</feature>
<evidence type="ECO:0000313" key="2">
    <source>
        <dbReference type="EMBL" id="KAF2896713.1"/>
    </source>
</evidence>
<proteinExistence type="predicted"/>
<protein>
    <recommendedName>
        <fullName evidence="1">PiggyBac transposable element-derived protein domain-containing protein</fullName>
    </recommendedName>
</protein>
<dbReference type="AlphaFoldDB" id="A0A8K0GFY9"/>